<feature type="domain" description="Rad50/SbcC-type AAA" evidence="2">
    <location>
        <begin position="16"/>
        <end position="125"/>
    </location>
</feature>
<protein>
    <submittedName>
        <fullName evidence="3">MRE11 double-strand break endo/exonuclease</fullName>
    </submittedName>
</protein>
<accession>A0A385DSB6</accession>
<feature type="coiled-coil region" evidence="1">
    <location>
        <begin position="232"/>
        <end position="266"/>
    </location>
</feature>
<keyword evidence="3" id="KW-0540">Nuclease</keyword>
<evidence type="ECO:0000313" key="4">
    <source>
        <dbReference type="Proteomes" id="UP000263402"/>
    </source>
</evidence>
<keyword evidence="3" id="KW-0378">Hydrolase</keyword>
<keyword evidence="3" id="KW-0269">Exonuclease</keyword>
<dbReference type="GeneID" id="65115885"/>
<dbReference type="Proteomes" id="UP000263402">
    <property type="component" value="Segment"/>
</dbReference>
<dbReference type="GO" id="GO:0004527">
    <property type="term" value="F:exonuclease activity"/>
    <property type="evidence" value="ECO:0007669"/>
    <property type="project" value="UniProtKB-KW"/>
</dbReference>
<reference evidence="3 4" key="1">
    <citation type="submission" date="2018-07" db="EMBL/GenBank/DDBJ databases">
        <authorList>
            <person name="Washington J.M."/>
            <person name="Stoner K.N."/>
            <person name="Veracka M."/>
            <person name="Ewers R.M."/>
            <person name="Paschalis M.I."/>
            <person name="Maciver D.B."/>
            <person name="Nichols C.D."/>
            <person name="Santiago X."/>
            <person name="Osorio S.M."/>
            <person name="Scaff D.S."/>
            <person name="Mercado F.J."/>
            <person name="Tamondong K.G."/>
            <person name="Nicholson R.L."/>
            <person name="Antonucci M.K."/>
            <person name="Anger G.K."/>
            <person name="Petit-Frere T."/>
            <person name="Garlena R.A."/>
            <person name="Russell D.A."/>
            <person name="Pope W.H."/>
            <person name="Jacobs-Sera D."/>
            <person name="Hatfull G.F."/>
        </authorList>
    </citation>
    <scope>NUCLEOTIDE SEQUENCE [LARGE SCALE GENOMIC DNA]</scope>
</reference>
<dbReference type="Gene3D" id="3.40.50.300">
    <property type="entry name" value="P-loop containing nucleotide triphosphate hydrolases"/>
    <property type="match status" value="1"/>
</dbReference>
<keyword evidence="4" id="KW-1185">Reference proteome</keyword>
<dbReference type="GO" id="GO:0016887">
    <property type="term" value="F:ATP hydrolysis activity"/>
    <property type="evidence" value="ECO:0007669"/>
    <property type="project" value="InterPro"/>
</dbReference>
<keyword evidence="1" id="KW-0175">Coiled coil</keyword>
<organism evidence="3 4">
    <name type="scientific">Gordonia phage TillyBobJoe</name>
    <dbReference type="NCBI Taxonomy" id="2301560"/>
    <lineage>
        <taxon>Viruses</taxon>
        <taxon>Duplodnaviria</taxon>
        <taxon>Heunggongvirae</taxon>
        <taxon>Uroviricota</taxon>
        <taxon>Caudoviricetes</taxon>
        <taxon>Stackebrandtviridae</taxon>
        <taxon>Frickvirinae</taxon>
        <taxon>Wizardvirus</taxon>
        <taxon>Wizardvirus tillybobjoe</taxon>
    </lineage>
</organism>
<dbReference type="EMBL" id="MH669015">
    <property type="protein sequence ID" value="AXQ62284.1"/>
    <property type="molecule type" value="Genomic_DNA"/>
</dbReference>
<evidence type="ECO:0000313" key="3">
    <source>
        <dbReference type="EMBL" id="AXQ62284.1"/>
    </source>
</evidence>
<sequence>MSGTTTERTGLRVIQLQAENFKRLKAVDITPDPESSTVTIAGRNAQGKSSVIDAIWAALANTAAAKGTGTTRPIRDGETSATVTVDLGGFIVTRTWNGDRTSLTVTSPDGAKYSSPQRMLDELIGRLSFDPLTFASLPAKQQQAELLSLVDLPFDPEELAGRRMAAFDERTAVGRQVKQLNGQLAGFLAFPVDTPTELVSVTGLLAELDAVNDRAAARERGERAVENRRALAAATERDITNLELQIADLKQQLDSKRAELDDDRKDVDAAVAALRDLPAVDESEAPAIRERIDNVESINVQVRSLQERNRVAAALDDADAHYRALTDQIARLDEERAQGLAAAEFPIDGLSFGEAGVTYQGVPFAQASAAEQLRVSVAIAMALNPKVRVIRVTDGSLLDSGNLALIDELAAANGYQVWIERVDDNAEHGVVIEDGQIAR</sequence>
<dbReference type="RefSeq" id="YP_010098216.1">
    <property type="nucleotide sequence ID" value="NC_055765.1"/>
</dbReference>
<evidence type="ECO:0000259" key="2">
    <source>
        <dbReference type="Pfam" id="PF13476"/>
    </source>
</evidence>
<dbReference type="InterPro" id="IPR027417">
    <property type="entry name" value="P-loop_NTPase"/>
</dbReference>
<dbReference type="InterPro" id="IPR038729">
    <property type="entry name" value="Rad50/SbcC_AAA"/>
</dbReference>
<dbReference type="GO" id="GO:0006302">
    <property type="term" value="P:double-strand break repair"/>
    <property type="evidence" value="ECO:0007669"/>
    <property type="project" value="InterPro"/>
</dbReference>
<proteinExistence type="predicted"/>
<dbReference type="SUPFAM" id="SSF52540">
    <property type="entry name" value="P-loop containing nucleoside triphosphate hydrolases"/>
    <property type="match status" value="1"/>
</dbReference>
<gene>
    <name evidence="3" type="primary">53</name>
    <name evidence="3" type="ORF">SEA_TILLYBOBJOE_53</name>
</gene>
<dbReference type="KEGG" id="vg:65115885"/>
<evidence type="ECO:0000256" key="1">
    <source>
        <dbReference type="SAM" id="Coils"/>
    </source>
</evidence>
<name>A0A385DSB6_9CAUD</name>
<dbReference type="Pfam" id="PF13476">
    <property type="entry name" value="AAA_23"/>
    <property type="match status" value="1"/>
</dbReference>